<comment type="caution">
    <text evidence="2">The sequence shown here is derived from an EMBL/GenBank/DDBJ whole genome shotgun (WGS) entry which is preliminary data.</text>
</comment>
<feature type="domain" description="PseI/NeuA/B-like" evidence="1">
    <location>
        <begin position="43"/>
        <end position="279"/>
    </location>
</feature>
<accession>A0ABN2NZW1</accession>
<dbReference type="Proteomes" id="UP001501303">
    <property type="component" value="Unassembled WGS sequence"/>
</dbReference>
<dbReference type="RefSeq" id="WP_344259762.1">
    <property type="nucleotide sequence ID" value="NZ_BAAAMJ010000010.1"/>
</dbReference>
<dbReference type="InterPro" id="IPR051690">
    <property type="entry name" value="PseI-like"/>
</dbReference>
<keyword evidence="3" id="KW-1185">Reference proteome</keyword>
<dbReference type="SUPFAM" id="SSF51569">
    <property type="entry name" value="Aldolase"/>
    <property type="match status" value="1"/>
</dbReference>
<dbReference type="InterPro" id="IPR013785">
    <property type="entry name" value="Aldolase_TIM"/>
</dbReference>
<dbReference type="PANTHER" id="PTHR42966">
    <property type="entry name" value="N-ACETYLNEURAMINATE SYNTHASE"/>
    <property type="match status" value="1"/>
</dbReference>
<organism evidence="2 3">
    <name type="scientific">Streptomyces sodiiphilus</name>
    <dbReference type="NCBI Taxonomy" id="226217"/>
    <lineage>
        <taxon>Bacteria</taxon>
        <taxon>Bacillati</taxon>
        <taxon>Actinomycetota</taxon>
        <taxon>Actinomycetes</taxon>
        <taxon>Kitasatosporales</taxon>
        <taxon>Streptomycetaceae</taxon>
        <taxon>Streptomyces</taxon>
    </lineage>
</organism>
<dbReference type="Pfam" id="PF03102">
    <property type="entry name" value="NeuB"/>
    <property type="match status" value="1"/>
</dbReference>
<evidence type="ECO:0000313" key="3">
    <source>
        <dbReference type="Proteomes" id="UP001501303"/>
    </source>
</evidence>
<reference evidence="2 3" key="1">
    <citation type="journal article" date="2019" name="Int. J. Syst. Evol. Microbiol.">
        <title>The Global Catalogue of Microorganisms (GCM) 10K type strain sequencing project: providing services to taxonomists for standard genome sequencing and annotation.</title>
        <authorList>
            <consortium name="The Broad Institute Genomics Platform"/>
            <consortium name="The Broad Institute Genome Sequencing Center for Infectious Disease"/>
            <person name="Wu L."/>
            <person name="Ma J."/>
        </authorList>
    </citation>
    <scope>NUCLEOTIDE SEQUENCE [LARGE SCALE GENOMIC DNA]</scope>
    <source>
        <strain evidence="2 3">JCM 13581</strain>
    </source>
</reference>
<name>A0ABN2NZW1_9ACTN</name>
<protein>
    <submittedName>
        <fullName evidence="2">N-acetylneuraminate synthase family protein</fullName>
    </submittedName>
</protein>
<proteinExistence type="predicted"/>
<gene>
    <name evidence="2" type="ORF">GCM10009716_15390</name>
</gene>
<dbReference type="Gene3D" id="3.20.20.70">
    <property type="entry name" value="Aldolase class I"/>
    <property type="match status" value="1"/>
</dbReference>
<sequence length="313" mass="34578">MTGSTSSRLRTLGDRTAGPGRPVYITGEIGINHNGDLENAFALIDAAADAGCDAVKFQKRTPEICTPRDQWDIERDTPWGRMTYIDYRHRVEFDEDGYRAIDAYCRKRGIDWFASPWDTEAVAFLEKFEVPAHKVASASLTDDELLRELRATGRTVILSTGMSTPQQIRHAVEVLGSENILLCHATSTYPAKAEELNLRMIHTLQSEYPNVPIGYSGHETGLQTTLAAVALGAVFVERHITLDRAMWGSDQAASVEPQGLQRLVRDIRTIEESLGDGVKRVYDSELAPMKKLRRVKGAVAEREQAAAPAPAAV</sequence>
<dbReference type="EMBL" id="BAAAMJ010000010">
    <property type="protein sequence ID" value="GAA1906333.1"/>
    <property type="molecule type" value="Genomic_DNA"/>
</dbReference>
<evidence type="ECO:0000259" key="1">
    <source>
        <dbReference type="Pfam" id="PF03102"/>
    </source>
</evidence>
<evidence type="ECO:0000313" key="2">
    <source>
        <dbReference type="EMBL" id="GAA1906333.1"/>
    </source>
</evidence>
<dbReference type="PANTHER" id="PTHR42966:SF3">
    <property type="entry name" value="BLR5971 PROTEIN"/>
    <property type="match status" value="1"/>
</dbReference>
<dbReference type="InterPro" id="IPR013132">
    <property type="entry name" value="PseI/NeuA/B-like_N"/>
</dbReference>